<comment type="caution">
    <text evidence="1">The sequence shown here is derived from an EMBL/GenBank/DDBJ whole genome shotgun (WGS) entry which is preliminary data.</text>
</comment>
<accession>A0A316G145</accession>
<sequence length="264" mass="29523">MNQQASPINLDDELLSAFLDAELSESDMERVRQAINDNEELANRIAELSMADTLVQQTFSEIDNKPVPEAITQLLTTEPNTTTENDSSPEKPNDNVIQFPWWQRTGQKIKNGLQQNYGVAAAIALTLVIIGTSPMFTSSDNPSQQWAEVNNILTHQQSGTEVTLDDGQIIQPQASFISKNNQFCRQFYRQQNANATENIACREDQQWQLVASVTVEKSLSGTQYNTASNDKALETTIDELIKGRFLNAAEESQAINNNWSTEHQ</sequence>
<protein>
    <submittedName>
        <fullName evidence="1">Uncharacterized protein</fullName>
    </submittedName>
</protein>
<dbReference type="RefSeq" id="WP_109761639.1">
    <property type="nucleotide sequence ID" value="NZ_QGGU01000001.1"/>
</dbReference>
<gene>
    <name evidence="1" type="ORF">C8D97_101382</name>
</gene>
<reference evidence="1 2" key="1">
    <citation type="submission" date="2018-05" db="EMBL/GenBank/DDBJ databases">
        <title>Genomic Encyclopedia of Type Strains, Phase IV (KMG-IV): sequencing the most valuable type-strain genomes for metagenomic binning, comparative biology and taxonomic classification.</title>
        <authorList>
            <person name="Goeker M."/>
        </authorList>
    </citation>
    <scope>NUCLEOTIDE SEQUENCE [LARGE SCALE GENOMIC DNA]</scope>
    <source>
        <strain evidence="1 2">DSM 25350</strain>
    </source>
</reference>
<evidence type="ECO:0000313" key="1">
    <source>
        <dbReference type="EMBL" id="PWK54528.1"/>
    </source>
</evidence>
<evidence type="ECO:0000313" key="2">
    <source>
        <dbReference type="Proteomes" id="UP000245790"/>
    </source>
</evidence>
<dbReference type="OrthoDB" id="5588054at2"/>
<proteinExistence type="predicted"/>
<dbReference type="AlphaFoldDB" id="A0A316G145"/>
<keyword evidence="2" id="KW-1185">Reference proteome</keyword>
<name>A0A316G145_9GAMM</name>
<dbReference type="Proteomes" id="UP000245790">
    <property type="component" value="Unassembled WGS sequence"/>
</dbReference>
<dbReference type="EMBL" id="QGGU01000001">
    <property type="protein sequence ID" value="PWK54528.1"/>
    <property type="molecule type" value="Genomic_DNA"/>
</dbReference>
<organism evidence="1 2">
    <name type="scientific">Pleionea mediterranea</name>
    <dbReference type="NCBI Taxonomy" id="523701"/>
    <lineage>
        <taxon>Bacteria</taxon>
        <taxon>Pseudomonadati</taxon>
        <taxon>Pseudomonadota</taxon>
        <taxon>Gammaproteobacteria</taxon>
        <taxon>Oceanospirillales</taxon>
        <taxon>Pleioneaceae</taxon>
        <taxon>Pleionea</taxon>
    </lineage>
</organism>